<keyword evidence="3" id="KW-1185">Reference proteome</keyword>
<reference evidence="2" key="2">
    <citation type="journal article" date="2021" name="Genome Biol. Evol.">
        <title>Developing a high-quality reference genome for a parasitic bivalve with doubly uniparental inheritance (Bivalvia: Unionida).</title>
        <authorList>
            <person name="Smith C.H."/>
        </authorList>
    </citation>
    <scope>NUCLEOTIDE SEQUENCE</scope>
    <source>
        <strain evidence="2">CHS0354</strain>
        <tissue evidence="2">Mantle</tissue>
    </source>
</reference>
<feature type="compositionally biased region" description="Acidic residues" evidence="1">
    <location>
        <begin position="1"/>
        <end position="10"/>
    </location>
</feature>
<proteinExistence type="predicted"/>
<gene>
    <name evidence="2" type="ORF">CHS0354_014140</name>
</gene>
<name>A0AAE0WDZ4_9BIVA</name>
<organism evidence="2 3">
    <name type="scientific">Potamilus streckersoni</name>
    <dbReference type="NCBI Taxonomy" id="2493646"/>
    <lineage>
        <taxon>Eukaryota</taxon>
        <taxon>Metazoa</taxon>
        <taxon>Spiralia</taxon>
        <taxon>Lophotrochozoa</taxon>
        <taxon>Mollusca</taxon>
        <taxon>Bivalvia</taxon>
        <taxon>Autobranchia</taxon>
        <taxon>Heteroconchia</taxon>
        <taxon>Palaeoheterodonta</taxon>
        <taxon>Unionida</taxon>
        <taxon>Unionoidea</taxon>
        <taxon>Unionidae</taxon>
        <taxon>Ambleminae</taxon>
        <taxon>Lampsilini</taxon>
        <taxon>Potamilus</taxon>
    </lineage>
</organism>
<evidence type="ECO:0000313" key="3">
    <source>
        <dbReference type="Proteomes" id="UP001195483"/>
    </source>
</evidence>
<evidence type="ECO:0000256" key="1">
    <source>
        <dbReference type="SAM" id="MobiDB-lite"/>
    </source>
</evidence>
<protein>
    <submittedName>
        <fullName evidence="2">Uncharacterized protein</fullName>
    </submittedName>
</protein>
<sequence>MRLENEEATETEASSQKQGPSADPKEKASSVTPLIYICATMWHETKAEMKKLMQSILRLDQDQDQRNRRHFRDLFLKLDRKYDNDFYNFEGETCTHF</sequence>
<accession>A0AAE0WDZ4</accession>
<dbReference type="AlphaFoldDB" id="A0AAE0WDZ4"/>
<dbReference type="EMBL" id="JAEAOA010000869">
    <property type="protein sequence ID" value="KAK3611788.1"/>
    <property type="molecule type" value="Genomic_DNA"/>
</dbReference>
<feature type="region of interest" description="Disordered" evidence="1">
    <location>
        <begin position="1"/>
        <end position="29"/>
    </location>
</feature>
<reference evidence="2" key="1">
    <citation type="journal article" date="2021" name="Genome Biol. Evol.">
        <title>A High-Quality Reference Genome for a Parasitic Bivalve with Doubly Uniparental Inheritance (Bivalvia: Unionida).</title>
        <authorList>
            <person name="Smith C.H."/>
        </authorList>
    </citation>
    <scope>NUCLEOTIDE SEQUENCE</scope>
    <source>
        <strain evidence="2">CHS0354</strain>
    </source>
</reference>
<comment type="caution">
    <text evidence="2">The sequence shown here is derived from an EMBL/GenBank/DDBJ whole genome shotgun (WGS) entry which is preliminary data.</text>
</comment>
<evidence type="ECO:0000313" key="2">
    <source>
        <dbReference type="EMBL" id="KAK3611788.1"/>
    </source>
</evidence>
<dbReference type="Proteomes" id="UP001195483">
    <property type="component" value="Unassembled WGS sequence"/>
</dbReference>
<reference evidence="2" key="3">
    <citation type="submission" date="2023-05" db="EMBL/GenBank/DDBJ databases">
        <authorList>
            <person name="Smith C.H."/>
        </authorList>
    </citation>
    <scope>NUCLEOTIDE SEQUENCE</scope>
    <source>
        <strain evidence="2">CHS0354</strain>
        <tissue evidence="2">Mantle</tissue>
    </source>
</reference>